<dbReference type="Pfam" id="PF17283">
    <property type="entry name" value="Zn_ribbon_SprT"/>
    <property type="match status" value="1"/>
</dbReference>
<dbReference type="GO" id="GO:0006950">
    <property type="term" value="P:response to stress"/>
    <property type="evidence" value="ECO:0007669"/>
    <property type="project" value="UniProtKB-ARBA"/>
</dbReference>
<feature type="domain" description="SprT-like" evidence="2">
    <location>
        <begin position="114"/>
        <end position="288"/>
    </location>
</feature>
<dbReference type="PANTHER" id="PTHR23099">
    <property type="entry name" value="TRANSCRIPTIONAL REGULATOR"/>
    <property type="match status" value="1"/>
</dbReference>
<feature type="non-terminal residue" evidence="3">
    <location>
        <position position="1"/>
    </location>
</feature>
<dbReference type="GO" id="GO:0005634">
    <property type="term" value="C:nucleus"/>
    <property type="evidence" value="ECO:0007669"/>
    <property type="project" value="TreeGrafter"/>
</dbReference>
<name>A0AA40C5G7_9PEZI</name>
<dbReference type="CDD" id="cd00084">
    <property type="entry name" value="HMG-box_SF"/>
    <property type="match status" value="1"/>
</dbReference>
<evidence type="ECO:0000313" key="4">
    <source>
        <dbReference type="Proteomes" id="UP001174934"/>
    </source>
</evidence>
<dbReference type="InterPro" id="IPR006640">
    <property type="entry name" value="SprT-like_domain"/>
</dbReference>
<feature type="non-terminal residue" evidence="3">
    <location>
        <position position="337"/>
    </location>
</feature>
<organism evidence="3 4">
    <name type="scientific">Bombardia bombarda</name>
    <dbReference type="NCBI Taxonomy" id="252184"/>
    <lineage>
        <taxon>Eukaryota</taxon>
        <taxon>Fungi</taxon>
        <taxon>Dikarya</taxon>
        <taxon>Ascomycota</taxon>
        <taxon>Pezizomycotina</taxon>
        <taxon>Sordariomycetes</taxon>
        <taxon>Sordariomycetidae</taxon>
        <taxon>Sordariales</taxon>
        <taxon>Lasiosphaeriaceae</taxon>
        <taxon>Bombardia</taxon>
    </lineage>
</organism>
<accession>A0AA40C5G7</accession>
<evidence type="ECO:0000313" key="3">
    <source>
        <dbReference type="EMBL" id="KAK0625369.1"/>
    </source>
</evidence>
<dbReference type="InterPro" id="IPR035240">
    <property type="entry name" value="SprT_Zn_ribbon"/>
</dbReference>
<protein>
    <submittedName>
        <fullName evidence="3">SprT-like family-domain-containing protein</fullName>
    </submittedName>
</protein>
<dbReference type="Proteomes" id="UP001174934">
    <property type="component" value="Unassembled WGS sequence"/>
</dbReference>
<comment type="caution">
    <text evidence="3">The sequence shown here is derived from an EMBL/GenBank/DDBJ whole genome shotgun (WGS) entry which is preliminary data.</text>
</comment>
<dbReference type="EMBL" id="JAULSR010000003">
    <property type="protein sequence ID" value="KAK0625369.1"/>
    <property type="molecule type" value="Genomic_DNA"/>
</dbReference>
<sequence>PPSHIPQHQQPGLVSPKKLPRIPNTPHRASSDAFWSREFIDDWNDEHSPKKILFPDATKSKTTTAKKTTSSSKPPSTTTTTSKPPSKTALAASAREAKKSFAAAKHALAESFLAELDETITAGQLSALAASTGGIKLNWTNKLNTTAGRANWKRETVRTKAAADPTSSASVTTTTKHHASIELAEKVIDDEHRLLNVIAHEFCHLANFMISGVTTNPHGKEFKVWAARCSRAFGESRGIEVTTKHSYDIDFKYAWTCVDCGMEFKRHSRSIDPKRHRCGACKSELRQTKPVPRVAKDGGKQGPSEYQVFMKEQMAVVRGENPGSPQKEIMRLVAGRW</sequence>
<dbReference type="PANTHER" id="PTHR23099:SF0">
    <property type="entry name" value="GERM CELL NUCLEAR ACIDIC PROTEIN"/>
    <property type="match status" value="1"/>
</dbReference>
<reference evidence="3" key="1">
    <citation type="submission" date="2023-06" db="EMBL/GenBank/DDBJ databases">
        <title>Genome-scale phylogeny and comparative genomics of the fungal order Sordariales.</title>
        <authorList>
            <consortium name="Lawrence Berkeley National Laboratory"/>
            <person name="Hensen N."/>
            <person name="Bonometti L."/>
            <person name="Westerberg I."/>
            <person name="Brannstrom I.O."/>
            <person name="Guillou S."/>
            <person name="Cros-Aarteil S."/>
            <person name="Calhoun S."/>
            <person name="Haridas S."/>
            <person name="Kuo A."/>
            <person name="Mondo S."/>
            <person name="Pangilinan J."/>
            <person name="Riley R."/>
            <person name="LaButti K."/>
            <person name="Andreopoulos B."/>
            <person name="Lipzen A."/>
            <person name="Chen C."/>
            <person name="Yanf M."/>
            <person name="Daum C."/>
            <person name="Ng V."/>
            <person name="Clum A."/>
            <person name="Steindorff A."/>
            <person name="Ohm R."/>
            <person name="Martin F."/>
            <person name="Silar P."/>
            <person name="Natvig D."/>
            <person name="Lalanne C."/>
            <person name="Gautier V."/>
            <person name="Ament-velasquez S.L."/>
            <person name="Kruys A."/>
            <person name="Hutchinson M.I."/>
            <person name="Powell A.J."/>
            <person name="Barry K."/>
            <person name="Miller A.N."/>
            <person name="Grigoriev I.V."/>
            <person name="Debuchy R."/>
            <person name="Gladieux P."/>
            <person name="Thoren M.H."/>
            <person name="Johannesson H."/>
        </authorList>
    </citation>
    <scope>NUCLEOTIDE SEQUENCE</scope>
    <source>
        <strain evidence="3">SMH3391-2</strain>
    </source>
</reference>
<evidence type="ECO:0000259" key="2">
    <source>
        <dbReference type="SMART" id="SM00731"/>
    </source>
</evidence>
<feature type="compositionally biased region" description="Polar residues" evidence="1">
    <location>
        <begin position="1"/>
        <end position="12"/>
    </location>
</feature>
<gene>
    <name evidence="3" type="ORF">B0T17DRAFT_467888</name>
</gene>
<dbReference type="SMART" id="SM00731">
    <property type="entry name" value="SprT"/>
    <property type="match status" value="1"/>
</dbReference>
<evidence type="ECO:0000256" key="1">
    <source>
        <dbReference type="SAM" id="MobiDB-lite"/>
    </source>
</evidence>
<keyword evidence="4" id="KW-1185">Reference proteome</keyword>
<feature type="region of interest" description="Disordered" evidence="1">
    <location>
        <begin position="1"/>
        <end position="91"/>
    </location>
</feature>
<dbReference type="Pfam" id="PF10263">
    <property type="entry name" value="SprT-like"/>
    <property type="match status" value="1"/>
</dbReference>
<dbReference type="SUPFAM" id="SSF47095">
    <property type="entry name" value="HMG-box"/>
    <property type="match status" value="1"/>
</dbReference>
<dbReference type="InterPro" id="IPR036910">
    <property type="entry name" value="HMG_box_dom_sf"/>
</dbReference>
<proteinExistence type="predicted"/>
<feature type="compositionally biased region" description="Low complexity" evidence="1">
    <location>
        <begin position="60"/>
        <end position="89"/>
    </location>
</feature>
<dbReference type="AlphaFoldDB" id="A0AA40C5G7"/>